<protein>
    <recommendedName>
        <fullName evidence="3">DUF4287 domain-containing protein</fullName>
    </recommendedName>
</protein>
<name>A0A0F6Z5L6_9CORY</name>
<evidence type="ECO:0000313" key="1">
    <source>
        <dbReference type="EMBL" id="AKF27485.1"/>
    </source>
</evidence>
<evidence type="ECO:0008006" key="3">
    <source>
        <dbReference type="Google" id="ProtNLM"/>
    </source>
</evidence>
<sequence length="190" mass="21328">MTDFTPQGSTPGMSPEAILNGTGKPWEEWLKLLDDVKATSWTHTHIAKHIVDNFEVSGWWAQGIAIGYEYERGMRKPGMTSDGFAANASKTLNLPVEKVWKLFGDDGLRAQWLDPTLIEKTSATEPKTFNAKWLADDSRVSVNFTSKGDNKSSFGIQHRRLPDQNSIPVMKAFWKERIAALVEVSKQFSL</sequence>
<dbReference type="AlphaFoldDB" id="A0A0F6Z5L6"/>
<dbReference type="Proteomes" id="UP000034037">
    <property type="component" value="Chromosome"/>
</dbReference>
<proteinExistence type="predicted"/>
<reference evidence="1 2" key="1">
    <citation type="submission" date="2015-04" db="EMBL/GenBank/DDBJ databases">
        <title>Complete Genome Sequence of Brevibacterium flavum ATCC 15168.</title>
        <authorList>
            <person name="Ahn J."/>
            <person name="Park G."/>
            <person name="Jeon W."/>
            <person name="Jang Y."/>
            <person name="Jang M."/>
            <person name="Lee H."/>
            <person name="Lee H."/>
        </authorList>
    </citation>
    <scope>NUCLEOTIDE SEQUENCE [LARGE SCALE GENOMIC DNA]</scope>
    <source>
        <strain evidence="1 2">ATCC 15168</strain>
    </source>
</reference>
<dbReference type="HOGENOM" id="CLU_109315_0_0_11"/>
<dbReference type="PATRIC" id="fig|92706.3.peg.1662"/>
<dbReference type="RefSeq" id="WP_044395104.1">
    <property type="nucleotide sequence ID" value="NZ_CP011309.1"/>
</dbReference>
<dbReference type="SUPFAM" id="SSF55961">
    <property type="entry name" value="Bet v1-like"/>
    <property type="match status" value="1"/>
</dbReference>
<dbReference type="EMBL" id="CP011309">
    <property type="protein sequence ID" value="AKF27485.1"/>
    <property type="molecule type" value="Genomic_DNA"/>
</dbReference>
<gene>
    <name evidence="1" type="ORF">YH66_07975</name>
</gene>
<keyword evidence="2" id="KW-1185">Reference proteome</keyword>
<evidence type="ECO:0000313" key="2">
    <source>
        <dbReference type="Proteomes" id="UP000034037"/>
    </source>
</evidence>
<organism evidence="1 2">
    <name type="scientific">[Brevibacterium] flavum</name>
    <dbReference type="NCBI Taxonomy" id="92706"/>
    <lineage>
        <taxon>Bacteria</taxon>
        <taxon>Bacillati</taxon>
        <taxon>Actinomycetota</taxon>
        <taxon>Actinomycetes</taxon>
        <taxon>Mycobacteriales</taxon>
        <taxon>Corynebacteriaceae</taxon>
        <taxon>Corynebacterium</taxon>
    </lineage>
</organism>
<accession>A0A0F6Z5L6</accession>